<sequence length="389" mass="42736">MSLFSKVYEHPVSSSTLLKALRIRLPYSLPLYRRLQSQIRSPHAHVLATFPPGESQEAKNDPQELGLVPQCFAAVFFDRSVRPETEMWAFVSGEMPEHDHGADKSTSNSSPSISTFHPLFTTPSTLSCPNCTSAFLSVLAYASTLEIPDVAPENKPAYQLALANATVSREIGLAQHKSITSASYLAHLLCRSVITLGTLHSSLRTVLTTNNVVRTEFPGLEMPYRKFIFRKSDFPALGALPEGLRWGAVRAQDLKVIQASTSIPRSSRTLLSLKSAAIYPKDSESPIAWAFLGLDGSLTSLHVQATYRGQGLAKAVTTKLFREHMSSNEKEGEQDEWAHADVFEGNVQSEGVCKSLGGKAFWTVFWVRLDLDRAKVTNSEAGSQVCTSF</sequence>
<organism evidence="1 2">
    <name type="scientific">Lepidopterella palustris CBS 459.81</name>
    <dbReference type="NCBI Taxonomy" id="1314670"/>
    <lineage>
        <taxon>Eukaryota</taxon>
        <taxon>Fungi</taxon>
        <taxon>Dikarya</taxon>
        <taxon>Ascomycota</taxon>
        <taxon>Pezizomycotina</taxon>
        <taxon>Dothideomycetes</taxon>
        <taxon>Pleosporomycetidae</taxon>
        <taxon>Mytilinidiales</taxon>
        <taxon>Argynnaceae</taxon>
        <taxon>Lepidopterella</taxon>
    </lineage>
</organism>
<accession>A0A8E2EB00</accession>
<dbReference type="EMBL" id="KV744956">
    <property type="protein sequence ID" value="OCK80528.1"/>
    <property type="molecule type" value="Genomic_DNA"/>
</dbReference>
<evidence type="ECO:0008006" key="3">
    <source>
        <dbReference type="Google" id="ProtNLM"/>
    </source>
</evidence>
<keyword evidence="2" id="KW-1185">Reference proteome</keyword>
<evidence type="ECO:0000313" key="2">
    <source>
        <dbReference type="Proteomes" id="UP000250266"/>
    </source>
</evidence>
<dbReference type="InterPro" id="IPR053225">
    <property type="entry name" value="Acyl-CoA_N-acyltransferase"/>
</dbReference>
<protein>
    <recommendedName>
        <fullName evidence="3">FR47-like domain-containing protein</fullName>
    </recommendedName>
</protein>
<dbReference type="AlphaFoldDB" id="A0A8E2EB00"/>
<dbReference type="OrthoDB" id="61870at2759"/>
<name>A0A8E2EB00_9PEZI</name>
<gene>
    <name evidence="1" type="ORF">K432DRAFT_382138</name>
</gene>
<reference evidence="1 2" key="1">
    <citation type="journal article" date="2016" name="Nat. Commun.">
        <title>Ectomycorrhizal ecology is imprinted in the genome of the dominant symbiotic fungus Cenococcum geophilum.</title>
        <authorList>
            <consortium name="DOE Joint Genome Institute"/>
            <person name="Peter M."/>
            <person name="Kohler A."/>
            <person name="Ohm R.A."/>
            <person name="Kuo A."/>
            <person name="Krutzmann J."/>
            <person name="Morin E."/>
            <person name="Arend M."/>
            <person name="Barry K.W."/>
            <person name="Binder M."/>
            <person name="Choi C."/>
            <person name="Clum A."/>
            <person name="Copeland A."/>
            <person name="Grisel N."/>
            <person name="Haridas S."/>
            <person name="Kipfer T."/>
            <person name="LaButti K."/>
            <person name="Lindquist E."/>
            <person name="Lipzen A."/>
            <person name="Maire R."/>
            <person name="Meier B."/>
            <person name="Mihaltcheva S."/>
            <person name="Molinier V."/>
            <person name="Murat C."/>
            <person name="Poggeler S."/>
            <person name="Quandt C.A."/>
            <person name="Sperisen C."/>
            <person name="Tritt A."/>
            <person name="Tisserant E."/>
            <person name="Crous P.W."/>
            <person name="Henrissat B."/>
            <person name="Nehls U."/>
            <person name="Egli S."/>
            <person name="Spatafora J.W."/>
            <person name="Grigoriev I.V."/>
            <person name="Martin F.M."/>
        </authorList>
    </citation>
    <scope>NUCLEOTIDE SEQUENCE [LARGE SCALE GENOMIC DNA]</scope>
    <source>
        <strain evidence="1 2">CBS 459.81</strain>
    </source>
</reference>
<proteinExistence type="predicted"/>
<dbReference type="Proteomes" id="UP000250266">
    <property type="component" value="Unassembled WGS sequence"/>
</dbReference>
<evidence type="ECO:0000313" key="1">
    <source>
        <dbReference type="EMBL" id="OCK80528.1"/>
    </source>
</evidence>
<dbReference type="Gene3D" id="3.40.630.30">
    <property type="match status" value="1"/>
</dbReference>
<dbReference type="PANTHER" id="PTHR20958:SF6">
    <property type="entry name" value="GLYCINE N-ACYLTRANSFERASE-LIKE PROTEIN"/>
    <property type="match status" value="1"/>
</dbReference>
<dbReference type="PANTHER" id="PTHR20958">
    <property type="entry name" value="GLYCINE N-ACYLTRANSFERASE-LIKE PROTEIN"/>
    <property type="match status" value="1"/>
</dbReference>
<dbReference type="SUPFAM" id="SSF55729">
    <property type="entry name" value="Acyl-CoA N-acyltransferases (Nat)"/>
    <property type="match status" value="1"/>
</dbReference>
<dbReference type="InterPro" id="IPR016181">
    <property type="entry name" value="Acyl_CoA_acyltransferase"/>
</dbReference>